<dbReference type="PANTHER" id="PTHR31209:SF0">
    <property type="entry name" value="METALLOENZYME DOMAIN-CONTAINING PROTEIN"/>
    <property type="match status" value="1"/>
</dbReference>
<dbReference type="InterPro" id="IPR006124">
    <property type="entry name" value="Metalloenzyme"/>
</dbReference>
<evidence type="ECO:0000313" key="8">
    <source>
        <dbReference type="EMBL" id="OGK54454.1"/>
    </source>
</evidence>
<dbReference type="GO" id="GO:0046872">
    <property type="term" value="F:metal ion binding"/>
    <property type="evidence" value="ECO:0007669"/>
    <property type="project" value="InterPro"/>
</dbReference>
<proteinExistence type="inferred from homology"/>
<comment type="caution">
    <text evidence="8">The sequence shown here is derived from an EMBL/GenBank/DDBJ whole genome shotgun (WGS) entry which is preliminary data.</text>
</comment>
<evidence type="ECO:0000256" key="5">
    <source>
        <dbReference type="ARBA" id="ARBA00023152"/>
    </source>
</evidence>
<dbReference type="PIRSF" id="PIRSF006392">
    <property type="entry name" value="IPGAM_arch"/>
    <property type="match status" value="1"/>
</dbReference>
<protein>
    <recommendedName>
        <fullName evidence="7">Metalloenzyme domain-containing protein</fullName>
    </recommendedName>
</protein>
<keyword evidence="5" id="KW-0324">Glycolysis</keyword>
<comment type="similarity">
    <text evidence="4">Belongs to the BPG-independent phosphoglycerate mutase family. A-PGAM subfamily.</text>
</comment>
<comment type="function">
    <text evidence="2">Catalyzes the interconversion of 2-phosphoglycerate and 3-phosphoglycerate.</text>
</comment>
<reference evidence="8 9" key="1">
    <citation type="journal article" date="2016" name="Nat. Commun.">
        <title>Thousands of microbial genomes shed light on interconnected biogeochemical processes in an aquifer system.</title>
        <authorList>
            <person name="Anantharaman K."/>
            <person name="Brown C.T."/>
            <person name="Hug L.A."/>
            <person name="Sharon I."/>
            <person name="Castelle C.J."/>
            <person name="Probst A.J."/>
            <person name="Thomas B.C."/>
            <person name="Singh A."/>
            <person name="Wilkins M.J."/>
            <person name="Karaoz U."/>
            <person name="Brodie E.L."/>
            <person name="Williams K.H."/>
            <person name="Hubbard S.S."/>
            <person name="Banfield J.F."/>
        </authorList>
    </citation>
    <scope>NUCLEOTIDE SEQUENCE [LARGE SCALE GENOMIC DNA]</scope>
</reference>
<name>A0A1F7JFS2_9BACT</name>
<dbReference type="Pfam" id="PF01676">
    <property type="entry name" value="Metalloenzyme"/>
    <property type="match status" value="1"/>
</dbReference>
<evidence type="ECO:0000256" key="3">
    <source>
        <dbReference type="ARBA" id="ARBA00004921"/>
    </source>
</evidence>
<keyword evidence="6" id="KW-0413">Isomerase</keyword>
<dbReference type="Gene3D" id="3.40.720.10">
    <property type="entry name" value="Alkaline Phosphatase, subunit A"/>
    <property type="match status" value="2"/>
</dbReference>
<dbReference type="InterPro" id="IPR004456">
    <property type="entry name" value="Pglycerate_mutase_ApgM"/>
</dbReference>
<dbReference type="NCBIfam" id="NF003104">
    <property type="entry name" value="PRK04024.1"/>
    <property type="match status" value="1"/>
</dbReference>
<organism evidence="8 9">
    <name type="scientific">Candidatus Roizmanbacteria bacterium RIFCSPLOWO2_02_FULL_36_11</name>
    <dbReference type="NCBI Taxonomy" id="1802071"/>
    <lineage>
        <taxon>Bacteria</taxon>
        <taxon>Candidatus Roizmaniibacteriota</taxon>
    </lineage>
</organism>
<evidence type="ECO:0000259" key="7">
    <source>
        <dbReference type="Pfam" id="PF01676"/>
    </source>
</evidence>
<dbReference type="NCBIfam" id="TIGR00306">
    <property type="entry name" value="apgM"/>
    <property type="match status" value="1"/>
</dbReference>
<dbReference type="GO" id="GO:0006096">
    <property type="term" value="P:glycolytic process"/>
    <property type="evidence" value="ECO:0007669"/>
    <property type="project" value="UniProtKB-KW"/>
</dbReference>
<dbReference type="EMBL" id="MGAV01000015">
    <property type="protein sequence ID" value="OGK54454.1"/>
    <property type="molecule type" value="Genomic_DNA"/>
</dbReference>
<evidence type="ECO:0000256" key="1">
    <source>
        <dbReference type="ARBA" id="ARBA00000370"/>
    </source>
</evidence>
<dbReference type="HAMAP" id="MF_01402_A">
    <property type="entry name" value="ApgM_A"/>
    <property type="match status" value="1"/>
</dbReference>
<comment type="catalytic activity">
    <reaction evidence="1">
        <text>(2R)-2-phosphoglycerate = (2R)-3-phosphoglycerate</text>
        <dbReference type="Rhea" id="RHEA:15901"/>
        <dbReference type="ChEBI" id="CHEBI:58272"/>
        <dbReference type="ChEBI" id="CHEBI:58289"/>
        <dbReference type="EC" id="5.4.2.12"/>
    </reaction>
</comment>
<dbReference type="InterPro" id="IPR023665">
    <property type="entry name" value="ApgAM_prokaryotes"/>
</dbReference>
<sequence>MVHKIIFIVFDGLGDRPIPQLNNLTPLESANTPNLDAMAAVGINGLIHTIERSIRPGSDVSHLSLFGYDPRKYYRGRGPFEAAGVGMQLNEGDIAFRGNVATIDDKGIIIDRRAGRIDSVEGLAQSINNLKIDDVTVNAKAGIGHRIAVVLHGGDLSDEITDTDPHHLESKILISTPLGENPKSVKTAKIVNKLTKKANDIFSHHQVNKKRKYDKLPEANCLLLRGAGKMTHFPSFKEKYDFNACCIAGGGLYKGIAKIIGMTVLKVSGATGKTNTSAKNKIRTLIDNLDKFDFFFIHFKGADTCSEDGDYIGKKQYIEKVDQELSPIVKLVYRNQAICVVTGDHSTSCRLKSHTADEVPLLVAGADVRVDDVSKMGERSAQRGGLGHIDGRHLMRFIDNIVGKEPLYGN</sequence>
<dbReference type="InterPro" id="IPR017850">
    <property type="entry name" value="Alkaline_phosphatase_core_sf"/>
</dbReference>
<dbReference type="GO" id="GO:0004619">
    <property type="term" value="F:phosphoglycerate mutase activity"/>
    <property type="evidence" value="ECO:0007669"/>
    <property type="project" value="UniProtKB-EC"/>
</dbReference>
<evidence type="ECO:0000256" key="6">
    <source>
        <dbReference type="ARBA" id="ARBA00023235"/>
    </source>
</evidence>
<dbReference type="SUPFAM" id="SSF53649">
    <property type="entry name" value="Alkaline phosphatase-like"/>
    <property type="match status" value="1"/>
</dbReference>
<gene>
    <name evidence="8" type="ORF">A3H78_06140</name>
</gene>
<dbReference type="AlphaFoldDB" id="A0A1F7JFS2"/>
<comment type="pathway">
    <text evidence="3">Carbohydrate degradation.</text>
</comment>
<feature type="domain" description="Metalloenzyme" evidence="7">
    <location>
        <begin position="4"/>
        <end position="397"/>
    </location>
</feature>
<dbReference type="PANTHER" id="PTHR31209">
    <property type="entry name" value="COFACTOR-INDEPENDENT PHOSPHOGLYCERATE MUTASE"/>
    <property type="match status" value="1"/>
</dbReference>
<accession>A0A1F7JFS2</accession>
<dbReference type="CDD" id="cd16011">
    <property type="entry name" value="iPGM_like"/>
    <property type="match status" value="1"/>
</dbReference>
<evidence type="ECO:0000256" key="4">
    <source>
        <dbReference type="ARBA" id="ARBA00005524"/>
    </source>
</evidence>
<dbReference type="Pfam" id="PF10143">
    <property type="entry name" value="PhosphMutase"/>
    <property type="match status" value="1"/>
</dbReference>
<evidence type="ECO:0000256" key="2">
    <source>
        <dbReference type="ARBA" id="ARBA00002315"/>
    </source>
</evidence>
<evidence type="ECO:0000313" key="9">
    <source>
        <dbReference type="Proteomes" id="UP000177418"/>
    </source>
</evidence>
<dbReference type="Proteomes" id="UP000177418">
    <property type="component" value="Unassembled WGS sequence"/>
</dbReference>